<dbReference type="PRINTS" id="PR00412">
    <property type="entry name" value="EPOXHYDRLASE"/>
</dbReference>
<keyword evidence="3" id="KW-1185">Reference proteome</keyword>
<dbReference type="PANTHER" id="PTHR43798">
    <property type="entry name" value="MONOACYLGLYCEROL LIPASE"/>
    <property type="match status" value="1"/>
</dbReference>
<accession>A0ABU1ULW9</accession>
<sequence>MTRRRVAVAFVAIAALLLINTFLVNRDSRAAESFAGGHVLKLEGPDLNVREYGPASANDAIVLLHGYSASIEWWKYVIPALTATGRRVVAIDLVGHGGSEAPTDTDAYGAAGQASAVINALAELGLQHVTLVGHSMGGHVALAVAERKPGLVDGVAISDTFGGPGLRALPILARAACWPVMGQSIDRFKHWDAMVEGSLQTGFAKNFKVPAMAHRSLEQLTYRGVCKSKAGDQMNAKEPVADQLVALGKPVLVIWGDRDDLTPTATNVARYEKSGLKPHIIKGSGHSPMIEKPNAFLKVLLPFLASVQRSGS</sequence>
<dbReference type="InterPro" id="IPR029058">
    <property type="entry name" value="AB_hydrolase_fold"/>
</dbReference>
<reference evidence="2 3" key="1">
    <citation type="submission" date="2023-07" db="EMBL/GenBank/DDBJ databases">
        <title>Sorghum-associated microbial communities from plants grown in Nebraska, USA.</title>
        <authorList>
            <person name="Schachtman D."/>
        </authorList>
    </citation>
    <scope>NUCLEOTIDE SEQUENCE [LARGE SCALE GENOMIC DNA]</scope>
    <source>
        <strain evidence="2 3">BE248</strain>
    </source>
</reference>
<dbReference type="SUPFAM" id="SSF53474">
    <property type="entry name" value="alpha/beta-Hydrolases"/>
    <property type="match status" value="1"/>
</dbReference>
<comment type="caution">
    <text evidence="2">The sequence shown here is derived from an EMBL/GenBank/DDBJ whole genome shotgun (WGS) entry which is preliminary data.</text>
</comment>
<dbReference type="InterPro" id="IPR050266">
    <property type="entry name" value="AB_hydrolase_sf"/>
</dbReference>
<dbReference type="InterPro" id="IPR000073">
    <property type="entry name" value="AB_hydrolase_1"/>
</dbReference>
<dbReference type="Pfam" id="PF00561">
    <property type="entry name" value="Abhydrolase_1"/>
    <property type="match status" value="1"/>
</dbReference>
<gene>
    <name evidence="2" type="ORF">J2X11_001016</name>
</gene>
<dbReference type="RefSeq" id="WP_309967516.1">
    <property type="nucleotide sequence ID" value="NZ_JAVDWH010000001.1"/>
</dbReference>
<dbReference type="PANTHER" id="PTHR43798:SF33">
    <property type="entry name" value="HYDROLASE, PUTATIVE (AFU_ORTHOLOGUE AFUA_2G14860)-RELATED"/>
    <property type="match status" value="1"/>
</dbReference>
<evidence type="ECO:0000313" key="3">
    <source>
        <dbReference type="Proteomes" id="UP001257739"/>
    </source>
</evidence>
<dbReference type="EMBL" id="JAVDWH010000001">
    <property type="protein sequence ID" value="MDR7086177.1"/>
    <property type="molecule type" value="Genomic_DNA"/>
</dbReference>
<feature type="domain" description="AB hydrolase-1" evidence="1">
    <location>
        <begin position="60"/>
        <end position="293"/>
    </location>
</feature>
<dbReference type="Proteomes" id="UP001257739">
    <property type="component" value="Unassembled WGS sequence"/>
</dbReference>
<organism evidence="2 3">
    <name type="scientific">Aeromicrobium panaciterrae</name>
    <dbReference type="NCBI Taxonomy" id="363861"/>
    <lineage>
        <taxon>Bacteria</taxon>
        <taxon>Bacillati</taxon>
        <taxon>Actinomycetota</taxon>
        <taxon>Actinomycetes</taxon>
        <taxon>Propionibacteriales</taxon>
        <taxon>Nocardioidaceae</taxon>
        <taxon>Aeromicrobium</taxon>
    </lineage>
</organism>
<proteinExistence type="predicted"/>
<evidence type="ECO:0000259" key="1">
    <source>
        <dbReference type="Pfam" id="PF00561"/>
    </source>
</evidence>
<dbReference type="Gene3D" id="3.40.50.1820">
    <property type="entry name" value="alpha/beta hydrolase"/>
    <property type="match status" value="1"/>
</dbReference>
<protein>
    <submittedName>
        <fullName evidence="2">Pimeloyl-ACP methyl ester carboxylesterase</fullName>
    </submittedName>
</protein>
<dbReference type="InterPro" id="IPR000639">
    <property type="entry name" value="Epox_hydrolase-like"/>
</dbReference>
<evidence type="ECO:0000313" key="2">
    <source>
        <dbReference type="EMBL" id="MDR7086177.1"/>
    </source>
</evidence>
<name>A0ABU1ULW9_9ACTN</name>
<dbReference type="PRINTS" id="PR00111">
    <property type="entry name" value="ABHYDROLASE"/>
</dbReference>